<organism evidence="2 3">
    <name type="scientific">Salirhabdus euzebyi</name>
    <dbReference type="NCBI Taxonomy" id="394506"/>
    <lineage>
        <taxon>Bacteria</taxon>
        <taxon>Bacillati</taxon>
        <taxon>Bacillota</taxon>
        <taxon>Bacilli</taxon>
        <taxon>Bacillales</taxon>
        <taxon>Bacillaceae</taxon>
        <taxon>Salirhabdus</taxon>
    </lineage>
</organism>
<dbReference type="Gene3D" id="3.40.630.30">
    <property type="match status" value="1"/>
</dbReference>
<dbReference type="SUPFAM" id="SSF55729">
    <property type="entry name" value="Acyl-CoA N-acyltransferases (Nat)"/>
    <property type="match status" value="1"/>
</dbReference>
<evidence type="ECO:0000259" key="1">
    <source>
        <dbReference type="PROSITE" id="PS51186"/>
    </source>
</evidence>
<reference evidence="2 3" key="1">
    <citation type="submission" date="2020-08" db="EMBL/GenBank/DDBJ databases">
        <title>Genomic Encyclopedia of Type Strains, Phase IV (KMG-IV): sequencing the most valuable type-strain genomes for metagenomic binning, comparative biology and taxonomic classification.</title>
        <authorList>
            <person name="Goeker M."/>
        </authorList>
    </citation>
    <scope>NUCLEOTIDE SEQUENCE [LARGE SCALE GENOMIC DNA]</scope>
    <source>
        <strain evidence="2 3">DSM 19612</strain>
    </source>
</reference>
<dbReference type="AlphaFoldDB" id="A0A841Q572"/>
<dbReference type="RefSeq" id="WP_174496092.1">
    <property type="nucleotide sequence ID" value="NZ_CADDWK010000006.1"/>
</dbReference>
<accession>A0A841Q572</accession>
<keyword evidence="3" id="KW-1185">Reference proteome</keyword>
<dbReference type="Proteomes" id="UP000581688">
    <property type="component" value="Unassembled WGS sequence"/>
</dbReference>
<evidence type="ECO:0000313" key="2">
    <source>
        <dbReference type="EMBL" id="MBB6453556.1"/>
    </source>
</evidence>
<dbReference type="PROSITE" id="PS51186">
    <property type="entry name" value="GNAT"/>
    <property type="match status" value="1"/>
</dbReference>
<proteinExistence type="predicted"/>
<name>A0A841Q572_9BACI</name>
<sequence>MTNGLLQMRKLTKADYSKLTAMDTGIEDDYVVRIFDNLLESKEHALYGLFDDEKMLTIAGYSIFANHFAMLGRLRSDRRYLARGNATTLLLKMIEDLKADPNIFWIGANTEVHNGPARRVLTKIGLPADPPSYPVKLQESMKIQGKPGPLWQAINEREEKRKLLLSLQENALRMFPYECYYPFPFHESLFSNDYLDESTFYANDDKSRFFMMKEDQKGNLYAHMAYFWNDHFEQPGLWDTVNQALESSFTEHQLWIDVSKQAYPVFAQQEEIFDIQKPWMLHGIWAK</sequence>
<dbReference type="GO" id="GO:0016747">
    <property type="term" value="F:acyltransferase activity, transferring groups other than amino-acyl groups"/>
    <property type="evidence" value="ECO:0007669"/>
    <property type="project" value="InterPro"/>
</dbReference>
<dbReference type="InterPro" id="IPR016181">
    <property type="entry name" value="Acyl_CoA_acyltransferase"/>
</dbReference>
<dbReference type="InterPro" id="IPR000182">
    <property type="entry name" value="GNAT_dom"/>
</dbReference>
<evidence type="ECO:0000313" key="3">
    <source>
        <dbReference type="Proteomes" id="UP000581688"/>
    </source>
</evidence>
<protein>
    <recommendedName>
        <fullName evidence="1">N-acetyltransferase domain-containing protein</fullName>
    </recommendedName>
</protein>
<dbReference type="EMBL" id="JACHGH010000005">
    <property type="protein sequence ID" value="MBB6453556.1"/>
    <property type="molecule type" value="Genomic_DNA"/>
</dbReference>
<gene>
    <name evidence="2" type="ORF">HNQ94_002005</name>
</gene>
<feature type="domain" description="N-acetyltransferase" evidence="1">
    <location>
        <begin position="6"/>
        <end position="144"/>
    </location>
</feature>
<comment type="caution">
    <text evidence="2">The sequence shown here is derived from an EMBL/GenBank/DDBJ whole genome shotgun (WGS) entry which is preliminary data.</text>
</comment>